<feature type="transmembrane region" description="Helical" evidence="6">
    <location>
        <begin position="288"/>
        <end position="308"/>
    </location>
</feature>
<reference evidence="9" key="1">
    <citation type="submission" date="2017-02" db="UniProtKB">
        <authorList>
            <consortium name="WormBaseParasite"/>
        </authorList>
    </citation>
    <scope>IDENTIFICATION</scope>
</reference>
<evidence type="ECO:0000313" key="7">
    <source>
        <dbReference type="EMBL" id="VDN82011.1"/>
    </source>
</evidence>
<feature type="transmembrane region" description="Helical" evidence="6">
    <location>
        <begin position="454"/>
        <end position="476"/>
    </location>
</feature>
<dbReference type="Gene3D" id="1.20.1250.20">
    <property type="entry name" value="MFS general substrate transporter like domains"/>
    <property type="match status" value="2"/>
</dbReference>
<evidence type="ECO:0000256" key="3">
    <source>
        <dbReference type="ARBA" id="ARBA00022989"/>
    </source>
</evidence>
<evidence type="ECO:0000256" key="4">
    <source>
        <dbReference type="ARBA" id="ARBA00023136"/>
    </source>
</evidence>
<dbReference type="AlphaFoldDB" id="A0A0N4SYL1"/>
<feature type="region of interest" description="Disordered" evidence="5">
    <location>
        <begin position="1"/>
        <end position="24"/>
    </location>
</feature>
<keyword evidence="8" id="KW-1185">Reference proteome</keyword>
<dbReference type="InterPro" id="IPR011701">
    <property type="entry name" value="MFS"/>
</dbReference>
<feature type="transmembrane region" description="Helical" evidence="6">
    <location>
        <begin position="214"/>
        <end position="241"/>
    </location>
</feature>
<dbReference type="GO" id="GO:0016020">
    <property type="term" value="C:membrane"/>
    <property type="evidence" value="ECO:0007669"/>
    <property type="project" value="UniProtKB-SubCell"/>
</dbReference>
<protein>
    <submittedName>
        <fullName evidence="9">MFS domain-containing protein</fullName>
    </submittedName>
</protein>
<evidence type="ECO:0000313" key="8">
    <source>
        <dbReference type="Proteomes" id="UP000278627"/>
    </source>
</evidence>
<dbReference type="InterPro" id="IPR050382">
    <property type="entry name" value="MFS_Na/Anion_cotransporter"/>
</dbReference>
<dbReference type="Proteomes" id="UP000278627">
    <property type="component" value="Unassembled WGS sequence"/>
</dbReference>
<dbReference type="FunFam" id="1.20.1250.20:FF:000532">
    <property type="entry name" value="SLC (SoLute Carrier) homolog"/>
    <property type="match status" value="1"/>
</dbReference>
<dbReference type="SUPFAM" id="SSF103473">
    <property type="entry name" value="MFS general substrate transporter"/>
    <property type="match status" value="1"/>
</dbReference>
<gene>
    <name evidence="7" type="ORF">BPAG_LOCUS825</name>
</gene>
<feature type="transmembrane region" description="Helical" evidence="6">
    <location>
        <begin position="586"/>
        <end position="604"/>
    </location>
</feature>
<dbReference type="STRING" id="6280.A0A0N4SYL1"/>
<sequence length="671" mass="72841">MLSSAKGINTVYRSGGGGDGTESPRKLEIFTANIDGAGHVPPASIDLNNATSTTTAADSILFSLDNNEKVIVFSDAAEKCATMVLSAVFEGMSLKLDNTCPLSSVVPEPDFVTTSKKLLEGAKFNASKHCAYSLSKSDLIELKRSIVKSDFKPVQDPLSISKLRKNCSVDYHPWHSPIFEISSLDSSRYICESLVDCDEISASRPFVLFPSIRLLVAALLCCCFIALSVSTSNMAVALICMTSCTINGYKGDLQWRSEQEGIILAAQNVGSLLMVITGLWADRINGKWMIGGSLLLCAIANTVLPVMAHESVWYAVGARLAIGAADACLTPATSSLITRWFPQSERAAALGIVTGGRQIGIKLMRTLFILPTAGYLCTRKDIMNGWPAIFYLSGLISILVALFWIPMGADKPSKQYCISRREQIFIESRIACESIGKRTASRHTPWSAIVRSSALWAGIFALICHEYPLVIMLQFLPNYMRDVLHFAPAKNGIASAFPIVCLFISKAFSSSFSIWLIKHTGWTKTTICKIFNGIASAGLSLCIITVPQFDRERSSFATIPLCCGMLFAGLHTPGVQTALVQLAPPYSGVITGISFFFVAWFGIGNKLLTKHIVQHGTADEWAKVFYVSGIVAALPVVVFTIWGSSERQWWSAPSSKTSTYSLNTQATIVSN</sequence>
<dbReference type="InterPro" id="IPR036259">
    <property type="entry name" value="MFS_trans_sf"/>
</dbReference>
<evidence type="ECO:0000256" key="1">
    <source>
        <dbReference type="ARBA" id="ARBA00004141"/>
    </source>
</evidence>
<dbReference type="Pfam" id="PF07690">
    <property type="entry name" value="MFS_1"/>
    <property type="match status" value="1"/>
</dbReference>
<organism evidence="9">
    <name type="scientific">Brugia pahangi</name>
    <name type="common">Filarial nematode worm</name>
    <dbReference type="NCBI Taxonomy" id="6280"/>
    <lineage>
        <taxon>Eukaryota</taxon>
        <taxon>Metazoa</taxon>
        <taxon>Ecdysozoa</taxon>
        <taxon>Nematoda</taxon>
        <taxon>Chromadorea</taxon>
        <taxon>Rhabditida</taxon>
        <taxon>Spirurina</taxon>
        <taxon>Spiruromorpha</taxon>
        <taxon>Filarioidea</taxon>
        <taxon>Onchocercidae</taxon>
        <taxon>Brugia</taxon>
    </lineage>
</organism>
<dbReference type="GO" id="GO:0022857">
    <property type="term" value="F:transmembrane transporter activity"/>
    <property type="evidence" value="ECO:0007669"/>
    <property type="project" value="InterPro"/>
</dbReference>
<evidence type="ECO:0000256" key="2">
    <source>
        <dbReference type="ARBA" id="ARBA00022692"/>
    </source>
</evidence>
<keyword evidence="2 6" id="KW-0812">Transmembrane</keyword>
<dbReference type="PANTHER" id="PTHR11662">
    <property type="entry name" value="SOLUTE CARRIER FAMILY 17"/>
    <property type="match status" value="1"/>
</dbReference>
<proteinExistence type="predicted"/>
<accession>A0A0N4SYL1</accession>
<keyword evidence="4 6" id="KW-0472">Membrane</keyword>
<evidence type="ECO:0000256" key="5">
    <source>
        <dbReference type="SAM" id="MobiDB-lite"/>
    </source>
</evidence>
<evidence type="ECO:0000256" key="6">
    <source>
        <dbReference type="SAM" id="Phobius"/>
    </source>
</evidence>
<feature type="transmembrane region" description="Helical" evidence="6">
    <location>
        <begin position="529"/>
        <end position="549"/>
    </location>
</feature>
<dbReference type="EMBL" id="UZAD01000046">
    <property type="protein sequence ID" value="VDN82011.1"/>
    <property type="molecule type" value="Genomic_DNA"/>
</dbReference>
<reference evidence="7 8" key="2">
    <citation type="submission" date="2018-11" db="EMBL/GenBank/DDBJ databases">
        <authorList>
            <consortium name="Pathogen Informatics"/>
        </authorList>
    </citation>
    <scope>NUCLEOTIDE SEQUENCE [LARGE SCALE GENOMIC DNA]</scope>
</reference>
<dbReference type="GO" id="GO:0006820">
    <property type="term" value="P:monoatomic anion transport"/>
    <property type="evidence" value="ECO:0007669"/>
    <property type="project" value="TreeGrafter"/>
</dbReference>
<evidence type="ECO:0000313" key="9">
    <source>
        <dbReference type="WBParaSite" id="BPAG_0000082401-mRNA-1"/>
    </source>
</evidence>
<keyword evidence="3 6" id="KW-1133">Transmembrane helix</keyword>
<name>A0A0N4SYL1_BRUPA</name>
<feature type="transmembrane region" description="Helical" evidence="6">
    <location>
        <begin position="496"/>
        <end position="517"/>
    </location>
</feature>
<feature type="transmembrane region" description="Helical" evidence="6">
    <location>
        <begin position="388"/>
        <end position="405"/>
    </location>
</feature>
<comment type="subcellular location">
    <subcellularLocation>
        <location evidence="1">Membrane</location>
        <topology evidence="1">Multi-pass membrane protein</topology>
    </subcellularLocation>
</comment>
<dbReference type="PANTHER" id="PTHR11662:SF53">
    <property type="entry name" value="MAJOR FACILITATOR SUPERFAMILY (MFS) PROFILE DOMAIN-CONTAINING PROTEIN"/>
    <property type="match status" value="1"/>
</dbReference>
<dbReference type="WBParaSite" id="BPAG_0000082401-mRNA-1">
    <property type="protein sequence ID" value="BPAG_0000082401-mRNA-1"/>
    <property type="gene ID" value="BPAG_0000082401"/>
</dbReference>
<feature type="transmembrane region" description="Helical" evidence="6">
    <location>
        <begin position="624"/>
        <end position="642"/>
    </location>
</feature>